<dbReference type="Proteomes" id="UP001443914">
    <property type="component" value="Unassembled WGS sequence"/>
</dbReference>
<name>A0AAW1I1N2_SAPOF</name>
<evidence type="ECO:0000313" key="1">
    <source>
        <dbReference type="EMBL" id="KAK9682503.1"/>
    </source>
</evidence>
<protein>
    <submittedName>
        <fullName evidence="1">Uncharacterized protein</fullName>
    </submittedName>
</protein>
<accession>A0AAW1I1N2</accession>
<comment type="caution">
    <text evidence="1">The sequence shown here is derived from an EMBL/GenBank/DDBJ whole genome shotgun (WGS) entry which is preliminary data.</text>
</comment>
<organism evidence="1 2">
    <name type="scientific">Saponaria officinalis</name>
    <name type="common">Common soapwort</name>
    <name type="synonym">Lychnis saponaria</name>
    <dbReference type="NCBI Taxonomy" id="3572"/>
    <lineage>
        <taxon>Eukaryota</taxon>
        <taxon>Viridiplantae</taxon>
        <taxon>Streptophyta</taxon>
        <taxon>Embryophyta</taxon>
        <taxon>Tracheophyta</taxon>
        <taxon>Spermatophyta</taxon>
        <taxon>Magnoliopsida</taxon>
        <taxon>eudicotyledons</taxon>
        <taxon>Gunneridae</taxon>
        <taxon>Pentapetalae</taxon>
        <taxon>Caryophyllales</taxon>
        <taxon>Caryophyllaceae</taxon>
        <taxon>Caryophylleae</taxon>
        <taxon>Saponaria</taxon>
    </lineage>
</organism>
<evidence type="ECO:0000313" key="2">
    <source>
        <dbReference type="Proteomes" id="UP001443914"/>
    </source>
</evidence>
<dbReference type="AlphaFoldDB" id="A0AAW1I1N2"/>
<proteinExistence type="predicted"/>
<keyword evidence="2" id="KW-1185">Reference proteome</keyword>
<gene>
    <name evidence="1" type="ORF">RND81_10G078500</name>
</gene>
<reference evidence="1" key="1">
    <citation type="submission" date="2024-03" db="EMBL/GenBank/DDBJ databases">
        <title>WGS assembly of Saponaria officinalis var. Norfolk2.</title>
        <authorList>
            <person name="Jenkins J."/>
            <person name="Shu S."/>
            <person name="Grimwood J."/>
            <person name="Barry K."/>
            <person name="Goodstein D."/>
            <person name="Schmutz J."/>
            <person name="Leebens-Mack J."/>
            <person name="Osbourn A."/>
        </authorList>
    </citation>
    <scope>NUCLEOTIDE SEQUENCE [LARGE SCALE GENOMIC DNA]</scope>
    <source>
        <strain evidence="1">JIC</strain>
    </source>
</reference>
<dbReference type="EMBL" id="JBDFQZ010000010">
    <property type="protein sequence ID" value="KAK9682503.1"/>
    <property type="molecule type" value="Genomic_DNA"/>
</dbReference>
<sequence length="135" mass="15784">MCVTCEFENNRLDGLNDIKNKLVLDMDLGNHTSLFEISMTMPLEKKGISIDFRENKINGVEETLNNFFEEYIDVNSFFEYSVVKIQLLHDFTSIIHLWYQLFFISYCQFSNMCGSIFDLLLRTLSCSAVELTFCK</sequence>